<dbReference type="OrthoDB" id="10599809at2759"/>
<proteinExistence type="predicted"/>
<protein>
    <submittedName>
        <fullName evidence="1">Uncharacterized protein</fullName>
    </submittedName>
</protein>
<dbReference type="AlphaFoldDB" id="A0A9P4PVW1"/>
<evidence type="ECO:0000313" key="2">
    <source>
        <dbReference type="Proteomes" id="UP000799764"/>
    </source>
</evidence>
<gene>
    <name evidence="1" type="ORF">P171DRAFT_507602</name>
</gene>
<feature type="non-terminal residue" evidence="1">
    <location>
        <position position="1"/>
    </location>
</feature>
<dbReference type="EMBL" id="MU001494">
    <property type="protein sequence ID" value="KAF2449864.1"/>
    <property type="molecule type" value="Genomic_DNA"/>
</dbReference>
<reference evidence="1" key="1">
    <citation type="journal article" date="2020" name="Stud. Mycol.">
        <title>101 Dothideomycetes genomes: a test case for predicting lifestyles and emergence of pathogens.</title>
        <authorList>
            <person name="Haridas S."/>
            <person name="Albert R."/>
            <person name="Binder M."/>
            <person name="Bloem J."/>
            <person name="Labutti K."/>
            <person name="Salamov A."/>
            <person name="Andreopoulos B."/>
            <person name="Baker S."/>
            <person name="Barry K."/>
            <person name="Bills G."/>
            <person name="Bluhm B."/>
            <person name="Cannon C."/>
            <person name="Castanera R."/>
            <person name="Culley D."/>
            <person name="Daum C."/>
            <person name="Ezra D."/>
            <person name="Gonzalez J."/>
            <person name="Henrissat B."/>
            <person name="Kuo A."/>
            <person name="Liang C."/>
            <person name="Lipzen A."/>
            <person name="Lutzoni F."/>
            <person name="Magnuson J."/>
            <person name="Mondo S."/>
            <person name="Nolan M."/>
            <person name="Ohm R."/>
            <person name="Pangilinan J."/>
            <person name="Park H.-J."/>
            <person name="Ramirez L."/>
            <person name="Alfaro M."/>
            <person name="Sun H."/>
            <person name="Tritt A."/>
            <person name="Yoshinaga Y."/>
            <person name="Zwiers L.-H."/>
            <person name="Turgeon B."/>
            <person name="Goodwin S."/>
            <person name="Spatafora J."/>
            <person name="Crous P."/>
            <person name="Grigoriev I."/>
        </authorList>
    </citation>
    <scope>NUCLEOTIDE SEQUENCE</scope>
    <source>
        <strain evidence="1">CBS 690.94</strain>
    </source>
</reference>
<organism evidence="1 2">
    <name type="scientific">Karstenula rhodostoma CBS 690.94</name>
    <dbReference type="NCBI Taxonomy" id="1392251"/>
    <lineage>
        <taxon>Eukaryota</taxon>
        <taxon>Fungi</taxon>
        <taxon>Dikarya</taxon>
        <taxon>Ascomycota</taxon>
        <taxon>Pezizomycotina</taxon>
        <taxon>Dothideomycetes</taxon>
        <taxon>Pleosporomycetidae</taxon>
        <taxon>Pleosporales</taxon>
        <taxon>Massarineae</taxon>
        <taxon>Didymosphaeriaceae</taxon>
        <taxon>Karstenula</taxon>
    </lineage>
</organism>
<accession>A0A9P4PVW1</accession>
<comment type="caution">
    <text evidence="1">The sequence shown here is derived from an EMBL/GenBank/DDBJ whole genome shotgun (WGS) entry which is preliminary data.</text>
</comment>
<dbReference type="Proteomes" id="UP000799764">
    <property type="component" value="Unassembled WGS sequence"/>
</dbReference>
<evidence type="ECO:0000313" key="1">
    <source>
        <dbReference type="EMBL" id="KAF2449864.1"/>
    </source>
</evidence>
<keyword evidence="2" id="KW-1185">Reference proteome</keyword>
<sequence length="193" mass="21084">CHRKKPLGQLDTSAQWWQNLWRCTSAVSSSQPRAKKAPHSHRGRAVLSAVAAVRRSHRCELRASAVSSTMEIRQCPCLTSNRKAMKCSSSITPHPSPSEDSYRCCDHCVVRRASGPPAVWYISRPIVSLLHCTSPHQAVALCMPSSSVVISDEVCSKDEGVSEVHIPNGGKSIVETLMSCAEHCIVELLTRIG</sequence>
<name>A0A9P4PVW1_9PLEO</name>